<gene>
    <name evidence="2" type="ORF">ACFSPV_11230</name>
</gene>
<sequence>MSKYARQKWKKCLNASMLVFMVASMFYFRLPSLAYNWFQIAWLTPEACRVSLWLSGYQAIRPLCKRKELRECQEIYLD</sequence>
<keyword evidence="3" id="KW-1185">Reference proteome</keyword>
<keyword evidence="1" id="KW-1133">Transmembrane helix</keyword>
<comment type="caution">
    <text evidence="2">The sequence shown here is derived from an EMBL/GenBank/DDBJ whole genome shotgun (WGS) entry which is preliminary data.</text>
</comment>
<evidence type="ECO:0000313" key="2">
    <source>
        <dbReference type="EMBL" id="MFD2319284.1"/>
    </source>
</evidence>
<organism evidence="2 3">
    <name type="scientific">Delftia deserti</name>
    <dbReference type="NCBI Taxonomy" id="1651218"/>
    <lineage>
        <taxon>Bacteria</taxon>
        <taxon>Pseudomonadati</taxon>
        <taxon>Pseudomonadota</taxon>
        <taxon>Betaproteobacteria</taxon>
        <taxon>Burkholderiales</taxon>
        <taxon>Comamonadaceae</taxon>
        <taxon>Delftia</taxon>
    </lineage>
</organism>
<dbReference type="EMBL" id="JBHUIG010000011">
    <property type="protein sequence ID" value="MFD2319284.1"/>
    <property type="molecule type" value="Genomic_DNA"/>
</dbReference>
<evidence type="ECO:0000313" key="3">
    <source>
        <dbReference type="Proteomes" id="UP001597287"/>
    </source>
</evidence>
<evidence type="ECO:0000256" key="1">
    <source>
        <dbReference type="SAM" id="Phobius"/>
    </source>
</evidence>
<feature type="transmembrane region" description="Helical" evidence="1">
    <location>
        <begin position="12"/>
        <end position="28"/>
    </location>
</feature>
<dbReference type="Proteomes" id="UP001597287">
    <property type="component" value="Unassembled WGS sequence"/>
</dbReference>
<keyword evidence="1" id="KW-0472">Membrane</keyword>
<protein>
    <submittedName>
        <fullName evidence="2">Uncharacterized protein</fullName>
    </submittedName>
</protein>
<name>A0ABW5EQD3_9BURK</name>
<reference evidence="3" key="1">
    <citation type="journal article" date="2019" name="Int. J. Syst. Evol. Microbiol.">
        <title>The Global Catalogue of Microorganisms (GCM) 10K type strain sequencing project: providing services to taxonomists for standard genome sequencing and annotation.</title>
        <authorList>
            <consortium name="The Broad Institute Genomics Platform"/>
            <consortium name="The Broad Institute Genome Sequencing Center for Infectious Disease"/>
            <person name="Wu L."/>
            <person name="Ma J."/>
        </authorList>
    </citation>
    <scope>NUCLEOTIDE SEQUENCE [LARGE SCALE GENOMIC DNA]</scope>
    <source>
        <strain evidence="3">CCUG 62793</strain>
    </source>
</reference>
<accession>A0ABW5EQD3</accession>
<dbReference type="RefSeq" id="WP_164846507.1">
    <property type="nucleotide sequence ID" value="NZ_JBHSIH010000001.1"/>
</dbReference>
<keyword evidence="1" id="KW-0812">Transmembrane</keyword>
<proteinExistence type="predicted"/>